<reference evidence="1 2" key="1">
    <citation type="submission" date="2016-10" db="EMBL/GenBank/DDBJ databases">
        <authorList>
            <person name="de Groot N.N."/>
        </authorList>
    </citation>
    <scope>NUCLEOTIDE SEQUENCE [LARGE SCALE GENOMIC DNA]</scope>
    <source>
        <strain evidence="1 2">DSM 6059</strain>
    </source>
</reference>
<dbReference type="InterPro" id="IPR032577">
    <property type="entry name" value="DUF4920"/>
</dbReference>
<gene>
    <name evidence="1" type="ORF">SAMN02745724_03088</name>
</gene>
<evidence type="ECO:0008006" key="3">
    <source>
        <dbReference type="Google" id="ProtNLM"/>
    </source>
</evidence>
<dbReference type="STRING" id="1123010.SAMN02745724_03088"/>
<name>A0A1I1NVF3_9GAMM</name>
<sequence>MKYCFKLSVVIGYLLMFGINVYAKEINGGADMSKLTPISKILATPENYYKQPATISGTVVKVCKKRGCWMQLATDKAYETLTIKVPDGEMVFPMTAMGKTAYATGTLKAIEMSLEQTNQRLKMKAMPAVTKPMTLYRFSPTGVTIVD</sequence>
<keyword evidence="2" id="KW-1185">Reference proteome</keyword>
<evidence type="ECO:0000313" key="2">
    <source>
        <dbReference type="Proteomes" id="UP000198862"/>
    </source>
</evidence>
<organism evidence="1 2">
    <name type="scientific">Pseudoalteromonas denitrificans DSM 6059</name>
    <dbReference type="NCBI Taxonomy" id="1123010"/>
    <lineage>
        <taxon>Bacteria</taxon>
        <taxon>Pseudomonadati</taxon>
        <taxon>Pseudomonadota</taxon>
        <taxon>Gammaproteobacteria</taxon>
        <taxon>Alteromonadales</taxon>
        <taxon>Pseudoalteromonadaceae</taxon>
        <taxon>Pseudoalteromonas</taxon>
    </lineage>
</organism>
<protein>
    <recommendedName>
        <fullName evidence="3">DUF4920 domain-containing protein</fullName>
    </recommendedName>
</protein>
<dbReference type="AlphaFoldDB" id="A0A1I1NVF3"/>
<dbReference type="RefSeq" id="WP_177208065.1">
    <property type="nucleotide sequence ID" value="NZ_FOLO01000026.1"/>
</dbReference>
<proteinExistence type="predicted"/>
<dbReference type="Proteomes" id="UP000198862">
    <property type="component" value="Unassembled WGS sequence"/>
</dbReference>
<accession>A0A1I1NVF3</accession>
<dbReference type="EMBL" id="FOLO01000026">
    <property type="protein sequence ID" value="SFC97720.1"/>
    <property type="molecule type" value="Genomic_DNA"/>
</dbReference>
<evidence type="ECO:0000313" key="1">
    <source>
        <dbReference type="EMBL" id="SFC97720.1"/>
    </source>
</evidence>
<dbReference type="Pfam" id="PF16267">
    <property type="entry name" value="DUF4920"/>
    <property type="match status" value="1"/>
</dbReference>